<gene>
    <name evidence="2" type="ORF">PECUL_23A047721</name>
</gene>
<sequence length="201" mass="22741">MVSGTEFIEASPNTSLIPNGEKTKQKPAKGKPSSAMSAGKGKGKKAVDVPPPVKKDTSLRRRGEEDGINKYIVILSHYDTRPLYLVILSHYEDLYFITIYEDLYFINIECYSPTMKIYILLILSDTRPLISPTIIEMENQRKKTVDKSLEVFWKYLEPILNSDRPGSKLSEVARLQCSIKEHVCLPDSIEGDLEVSTRTVD</sequence>
<feature type="region of interest" description="Disordered" evidence="1">
    <location>
        <begin position="1"/>
        <end position="60"/>
    </location>
</feature>
<evidence type="ECO:0000313" key="3">
    <source>
        <dbReference type="Proteomes" id="UP001295444"/>
    </source>
</evidence>
<evidence type="ECO:0000313" key="2">
    <source>
        <dbReference type="EMBL" id="CAH2218700.1"/>
    </source>
</evidence>
<feature type="compositionally biased region" description="Low complexity" evidence="1">
    <location>
        <begin position="30"/>
        <end position="39"/>
    </location>
</feature>
<dbReference type="PANTHER" id="PTHR21963">
    <property type="entry name" value="PF6"/>
    <property type="match status" value="1"/>
</dbReference>
<keyword evidence="3" id="KW-1185">Reference proteome</keyword>
<dbReference type="GO" id="GO:0003351">
    <property type="term" value="P:epithelial cilium movement involved in extracellular fluid movement"/>
    <property type="evidence" value="ECO:0007669"/>
    <property type="project" value="TreeGrafter"/>
</dbReference>
<dbReference type="GO" id="GO:1990716">
    <property type="term" value="C:axonemal central apparatus"/>
    <property type="evidence" value="ECO:0007669"/>
    <property type="project" value="TreeGrafter"/>
</dbReference>
<dbReference type="PANTHER" id="PTHR21963:SF1">
    <property type="entry name" value="SPERM-ASSOCIATED ANTIGEN 17"/>
    <property type="match status" value="1"/>
</dbReference>
<dbReference type="Proteomes" id="UP001295444">
    <property type="component" value="Chromosome 01"/>
</dbReference>
<reference evidence="2" key="1">
    <citation type="submission" date="2022-03" db="EMBL/GenBank/DDBJ databases">
        <authorList>
            <person name="Alioto T."/>
            <person name="Alioto T."/>
            <person name="Gomez Garrido J."/>
        </authorList>
    </citation>
    <scope>NUCLEOTIDE SEQUENCE</scope>
</reference>
<proteinExistence type="predicted"/>
<dbReference type="GO" id="GO:1904158">
    <property type="term" value="P:axonemal central apparatus assembly"/>
    <property type="evidence" value="ECO:0007669"/>
    <property type="project" value="TreeGrafter"/>
</dbReference>
<dbReference type="AlphaFoldDB" id="A0AAD1QX64"/>
<dbReference type="InterPro" id="IPR026173">
    <property type="entry name" value="SPAG17"/>
</dbReference>
<evidence type="ECO:0000256" key="1">
    <source>
        <dbReference type="SAM" id="MobiDB-lite"/>
    </source>
</evidence>
<dbReference type="EMBL" id="OW240912">
    <property type="protein sequence ID" value="CAH2218700.1"/>
    <property type="molecule type" value="Genomic_DNA"/>
</dbReference>
<protein>
    <submittedName>
        <fullName evidence="2">Uncharacterized protein</fullName>
    </submittedName>
</protein>
<dbReference type="GO" id="GO:0005576">
    <property type="term" value="C:extracellular region"/>
    <property type="evidence" value="ECO:0007669"/>
    <property type="project" value="GOC"/>
</dbReference>
<organism evidence="2 3">
    <name type="scientific">Pelobates cultripes</name>
    <name type="common">Western spadefoot toad</name>
    <dbReference type="NCBI Taxonomy" id="61616"/>
    <lineage>
        <taxon>Eukaryota</taxon>
        <taxon>Metazoa</taxon>
        <taxon>Chordata</taxon>
        <taxon>Craniata</taxon>
        <taxon>Vertebrata</taxon>
        <taxon>Euteleostomi</taxon>
        <taxon>Amphibia</taxon>
        <taxon>Batrachia</taxon>
        <taxon>Anura</taxon>
        <taxon>Pelobatoidea</taxon>
        <taxon>Pelobatidae</taxon>
        <taxon>Pelobates</taxon>
    </lineage>
</organism>
<accession>A0AAD1QX64</accession>
<name>A0AAD1QX64_PELCU</name>